<dbReference type="EMBL" id="AMZH03029587">
    <property type="protein sequence ID" value="RRT33228.1"/>
    <property type="molecule type" value="Genomic_DNA"/>
</dbReference>
<sequence length="82" mass="8424">MPAAYRRSPVEATLVVRSVARKGCMYCQQGQRPPATSPQRGGARGGAAHGSGAGCTGDRPLAERLPTSKVATDRIGMATVVA</sequence>
<gene>
    <name evidence="2" type="ORF">B296_00048732</name>
</gene>
<evidence type="ECO:0000313" key="3">
    <source>
        <dbReference type="Proteomes" id="UP000287651"/>
    </source>
</evidence>
<name>A0A426X189_ENSVE</name>
<dbReference type="AlphaFoldDB" id="A0A426X189"/>
<evidence type="ECO:0000313" key="2">
    <source>
        <dbReference type="EMBL" id="RRT33228.1"/>
    </source>
</evidence>
<comment type="caution">
    <text evidence="2">The sequence shown here is derived from an EMBL/GenBank/DDBJ whole genome shotgun (WGS) entry which is preliminary data.</text>
</comment>
<evidence type="ECO:0000256" key="1">
    <source>
        <dbReference type="SAM" id="MobiDB-lite"/>
    </source>
</evidence>
<dbReference type="Proteomes" id="UP000287651">
    <property type="component" value="Unassembled WGS sequence"/>
</dbReference>
<accession>A0A426X189</accession>
<feature type="region of interest" description="Disordered" evidence="1">
    <location>
        <begin position="29"/>
        <end position="61"/>
    </location>
</feature>
<feature type="compositionally biased region" description="Gly residues" evidence="1">
    <location>
        <begin position="42"/>
        <end position="55"/>
    </location>
</feature>
<organism evidence="2 3">
    <name type="scientific">Ensete ventricosum</name>
    <name type="common">Abyssinian banana</name>
    <name type="synonym">Musa ensete</name>
    <dbReference type="NCBI Taxonomy" id="4639"/>
    <lineage>
        <taxon>Eukaryota</taxon>
        <taxon>Viridiplantae</taxon>
        <taxon>Streptophyta</taxon>
        <taxon>Embryophyta</taxon>
        <taxon>Tracheophyta</taxon>
        <taxon>Spermatophyta</taxon>
        <taxon>Magnoliopsida</taxon>
        <taxon>Liliopsida</taxon>
        <taxon>Zingiberales</taxon>
        <taxon>Musaceae</taxon>
        <taxon>Ensete</taxon>
    </lineage>
</organism>
<protein>
    <submittedName>
        <fullName evidence="2">Uncharacterized protein</fullName>
    </submittedName>
</protein>
<reference evidence="2 3" key="1">
    <citation type="journal article" date="2014" name="Agronomy (Basel)">
        <title>A Draft Genome Sequence for Ensete ventricosum, the Drought-Tolerant Tree Against Hunger.</title>
        <authorList>
            <person name="Harrison J."/>
            <person name="Moore K.A."/>
            <person name="Paszkiewicz K."/>
            <person name="Jones T."/>
            <person name="Grant M."/>
            <person name="Ambacheew D."/>
            <person name="Muzemil S."/>
            <person name="Studholme D.J."/>
        </authorList>
    </citation>
    <scope>NUCLEOTIDE SEQUENCE [LARGE SCALE GENOMIC DNA]</scope>
</reference>
<proteinExistence type="predicted"/>